<evidence type="ECO:0000256" key="1">
    <source>
        <dbReference type="ARBA" id="ARBA00004123"/>
    </source>
</evidence>
<dbReference type="OrthoDB" id="438939at2759"/>
<evidence type="ECO:0000259" key="9">
    <source>
        <dbReference type="Pfam" id="PF22646"/>
    </source>
</evidence>
<dbReference type="RefSeq" id="XP_017988192.1">
    <property type="nucleotide sequence ID" value="XM_018132527.1"/>
</dbReference>
<protein>
    <submittedName>
        <fullName evidence="10">HEL084Wp</fullName>
    </submittedName>
</protein>
<keyword evidence="11" id="KW-1185">Reference proteome</keyword>
<evidence type="ECO:0000256" key="3">
    <source>
        <dbReference type="ARBA" id="ARBA00022664"/>
    </source>
</evidence>
<keyword evidence="7" id="KW-0539">Nucleus</keyword>
<dbReference type="GO" id="GO:0003729">
    <property type="term" value="F:mRNA binding"/>
    <property type="evidence" value="ECO:0007669"/>
    <property type="project" value="InterPro"/>
</dbReference>
<evidence type="ECO:0000256" key="7">
    <source>
        <dbReference type="ARBA" id="ARBA00023242"/>
    </source>
</evidence>
<gene>
    <name evidence="10" type="ORF">AW171_hschr53130</name>
</gene>
<evidence type="ECO:0000256" key="2">
    <source>
        <dbReference type="ARBA" id="ARBA00005754"/>
    </source>
</evidence>
<keyword evidence="5" id="KW-0677">Repeat</keyword>
<accession>A0A109UZF9</accession>
<dbReference type="EMBL" id="CP014245">
    <property type="protein sequence ID" value="AMD21196.1"/>
    <property type="molecule type" value="Genomic_DNA"/>
</dbReference>
<evidence type="ECO:0000313" key="10">
    <source>
        <dbReference type="EMBL" id="AMD21196.1"/>
    </source>
</evidence>
<feature type="compositionally biased region" description="Basic and acidic residues" evidence="8">
    <location>
        <begin position="31"/>
        <end position="49"/>
    </location>
</feature>
<dbReference type="FunFam" id="1.25.10.10:FF:000069">
    <property type="entry name" value="Splicing factor 3B subunit 1"/>
    <property type="match status" value="1"/>
</dbReference>
<dbReference type="InterPro" id="IPR016024">
    <property type="entry name" value="ARM-type_fold"/>
</dbReference>
<dbReference type="InterPro" id="IPR054573">
    <property type="entry name" value="PP2A/SF3B1-like_HEAT"/>
</dbReference>
<dbReference type="GO" id="GO:0000245">
    <property type="term" value="P:spliceosomal complex assembly"/>
    <property type="evidence" value="ECO:0007669"/>
    <property type="project" value="InterPro"/>
</dbReference>
<feature type="region of interest" description="Disordered" evidence="8">
    <location>
        <begin position="1"/>
        <end position="20"/>
    </location>
</feature>
<evidence type="ECO:0000256" key="8">
    <source>
        <dbReference type="SAM" id="MobiDB-lite"/>
    </source>
</evidence>
<evidence type="ECO:0000256" key="4">
    <source>
        <dbReference type="ARBA" id="ARBA00022728"/>
    </source>
</evidence>
<proteinExistence type="inferred from homology"/>
<dbReference type="SUPFAM" id="SSF48371">
    <property type="entry name" value="ARM repeat"/>
    <property type="match status" value="1"/>
</dbReference>
<dbReference type="Pfam" id="PF22646">
    <property type="entry name" value="PPP2R1A-like_HEAT"/>
    <property type="match status" value="1"/>
</dbReference>
<dbReference type="GeneID" id="28724473"/>
<feature type="domain" description="Phosphatase PP2A regulatory subunit A/Splicing factor 3B subunit 1-like HEAT repeat" evidence="9">
    <location>
        <begin position="742"/>
        <end position="820"/>
    </location>
</feature>
<dbReference type="InterPro" id="IPR038737">
    <property type="entry name" value="SF3b_su1-like"/>
</dbReference>
<reference evidence="10 11" key="1">
    <citation type="submission" date="2016-01" db="EMBL/GenBank/DDBJ databases">
        <title>Genome sequence of the yeast Holleya sinecauda.</title>
        <authorList>
            <person name="Dietrich F.S."/>
        </authorList>
    </citation>
    <scope>NUCLEOTIDE SEQUENCE [LARGE SCALE GENOMIC DNA]</scope>
    <source>
        <strain evidence="10 11">ATCC 58844</strain>
    </source>
</reference>
<keyword evidence="3" id="KW-0507">mRNA processing</keyword>
<name>A0A109UZF9_9SACH</name>
<sequence>MAGIHFVKSQPNTDKHSLAGQYTMPKEIENSLERESEVADKAKEDEKNSTLKYQNRRYMRDLDGEELKRNLKEDSSQDAIVKRVKVSDISDGYRIPAVSGKEVKALSKELVQDVPGVRDLQFFRPADAQHFAPLLDGRDDAELTKEEQQQRQILRLVLRIKNGMPASRKEAIRTLSDRALDFGAHPLFSCILPIILDRNLEDQERHLMLKAVGLILFKLNESVRPYTHKILIVTTPMLVDEDELVRNSGMGIISNLSRAAGLATMISTLQPDTTHNDEYIRNTTARAIAVVAKSFGMSQLIPFIRAVCYSKSSWKARHTGIKTVQQLSVLMGIGILPYLNELIECIYRGLSDQHPPVRIIAAQTVASLAQNSYPYGIEAFNCTLEPIWKGVRTHRGKILSSFLKALGYIIPLMDSEYAGYYTEEVMRVVKREFTSPDDEMKKTVLQVIQKVSTTDGVTPRFLSETVLPHFFSNFWVRRIALDPQINKIVTYTTVVLSSKVGCSYILENLLSPLRDEAEPFRTMAAHAINRIVLLTGTVDIEENLERRLVDALLIAFQEQTNNDRVVFRCIGTVANSLHKRMKQYLGPIVSTILNRLKHKNQTVRQYAAELCGVLVPVISSCGELQMLNKLNIIFFESLGEVYPEVLGSIISAMDKITSVVSFKSLQPPVNQILPTLTPILRNRHRKVQESTITLVGRIANRGPEYVPPKEWMRICFELLELLKSPAKSIRKAANTTFGYIAKAIGPHDVLVALLNNLKVQERQLRVCTAVAIGIVAETCAPFTVLPAIMNEYKIPDTNVQNGILKALAFMFEYIGGISKDYLYVISPLLQDALVDRDLVHRQTASTVVRHLALGCMGHGYEDMFIHMLNLLIPNIFETSPHAIFRILESIEALRYALGPSVFMNYVWAGLFHPARNVRKVYWHIYNISYVAQLDAIVPYYPTSDDDRLTVTELELVI</sequence>
<organism evidence="10 11">
    <name type="scientific">Eremothecium sinecaudum</name>
    <dbReference type="NCBI Taxonomy" id="45286"/>
    <lineage>
        <taxon>Eukaryota</taxon>
        <taxon>Fungi</taxon>
        <taxon>Dikarya</taxon>
        <taxon>Ascomycota</taxon>
        <taxon>Saccharomycotina</taxon>
        <taxon>Saccharomycetes</taxon>
        <taxon>Saccharomycetales</taxon>
        <taxon>Saccharomycetaceae</taxon>
        <taxon>Eremothecium</taxon>
    </lineage>
</organism>
<comment type="subcellular location">
    <subcellularLocation>
        <location evidence="1">Nucleus</location>
    </subcellularLocation>
</comment>
<keyword evidence="4" id="KW-0747">Spliceosome</keyword>
<evidence type="ECO:0000313" key="11">
    <source>
        <dbReference type="Proteomes" id="UP000243052"/>
    </source>
</evidence>
<evidence type="ECO:0000256" key="6">
    <source>
        <dbReference type="ARBA" id="ARBA00023187"/>
    </source>
</evidence>
<dbReference type="GO" id="GO:0005681">
    <property type="term" value="C:spliceosomal complex"/>
    <property type="evidence" value="ECO:0007669"/>
    <property type="project" value="UniProtKB-KW"/>
</dbReference>
<dbReference type="InterPro" id="IPR011989">
    <property type="entry name" value="ARM-like"/>
</dbReference>
<dbReference type="Proteomes" id="UP000243052">
    <property type="component" value="Chromosome v"/>
</dbReference>
<comment type="similarity">
    <text evidence="2">Belongs to the SF3B1 family.</text>
</comment>
<dbReference type="Gene3D" id="1.25.10.10">
    <property type="entry name" value="Leucine-rich Repeat Variant"/>
    <property type="match status" value="3"/>
</dbReference>
<evidence type="ECO:0000256" key="5">
    <source>
        <dbReference type="ARBA" id="ARBA00022737"/>
    </source>
</evidence>
<dbReference type="AlphaFoldDB" id="A0A109UZF9"/>
<dbReference type="STRING" id="45286.A0A109UZF9"/>
<dbReference type="PANTHER" id="PTHR12097">
    <property type="entry name" value="SPLICING FACTOR 3B, SUBUNIT 1-RELATED"/>
    <property type="match status" value="1"/>
</dbReference>
<feature type="region of interest" description="Disordered" evidence="8">
    <location>
        <begin position="31"/>
        <end position="51"/>
    </location>
</feature>
<keyword evidence="6" id="KW-0508">mRNA splicing</keyword>